<proteinExistence type="predicted"/>
<protein>
    <submittedName>
        <fullName evidence="2">Uncharacterized protein</fullName>
    </submittedName>
</protein>
<feature type="region of interest" description="Disordered" evidence="1">
    <location>
        <begin position="106"/>
        <end position="130"/>
    </location>
</feature>
<organism evidence="2">
    <name type="scientific">Tanacetum cinerariifolium</name>
    <name type="common">Dalmatian daisy</name>
    <name type="synonym">Chrysanthemum cinerariifolium</name>
    <dbReference type="NCBI Taxonomy" id="118510"/>
    <lineage>
        <taxon>Eukaryota</taxon>
        <taxon>Viridiplantae</taxon>
        <taxon>Streptophyta</taxon>
        <taxon>Embryophyta</taxon>
        <taxon>Tracheophyta</taxon>
        <taxon>Spermatophyta</taxon>
        <taxon>Magnoliopsida</taxon>
        <taxon>eudicotyledons</taxon>
        <taxon>Gunneridae</taxon>
        <taxon>Pentapetalae</taxon>
        <taxon>asterids</taxon>
        <taxon>campanulids</taxon>
        <taxon>Asterales</taxon>
        <taxon>Asteraceae</taxon>
        <taxon>Asteroideae</taxon>
        <taxon>Anthemideae</taxon>
        <taxon>Anthemidinae</taxon>
        <taxon>Tanacetum</taxon>
    </lineage>
</organism>
<accession>A0A699R571</accession>
<gene>
    <name evidence="2" type="ORF">Tci_851062</name>
</gene>
<dbReference type="EMBL" id="BKCJ011068844">
    <property type="protein sequence ID" value="GFC79092.1"/>
    <property type="molecule type" value="Genomic_DNA"/>
</dbReference>
<dbReference type="AlphaFoldDB" id="A0A699R571"/>
<reference evidence="2" key="1">
    <citation type="journal article" date="2019" name="Sci. Rep.">
        <title>Draft genome of Tanacetum cinerariifolium, the natural source of mosquito coil.</title>
        <authorList>
            <person name="Yamashiro T."/>
            <person name="Shiraishi A."/>
            <person name="Satake H."/>
            <person name="Nakayama K."/>
        </authorList>
    </citation>
    <scope>NUCLEOTIDE SEQUENCE</scope>
</reference>
<feature type="non-terminal residue" evidence="2">
    <location>
        <position position="130"/>
    </location>
</feature>
<evidence type="ECO:0000313" key="2">
    <source>
        <dbReference type="EMBL" id="GFC79092.1"/>
    </source>
</evidence>
<sequence>MPPPNSKRLTASTPASWLASASPTRCTDWFSSTKMERSCAPPSSAEVGAGKRGRDLRANPQDSAARRLHRLQADGPAANHCAGLVGRRVLELQAAGYRPGAAGLLRPQPRPAAGSGGNLFGAGPAERRCR</sequence>
<name>A0A699R571_TANCI</name>
<comment type="caution">
    <text evidence="2">The sequence shown here is derived from an EMBL/GenBank/DDBJ whole genome shotgun (WGS) entry which is preliminary data.</text>
</comment>
<feature type="region of interest" description="Disordered" evidence="1">
    <location>
        <begin position="32"/>
        <end position="71"/>
    </location>
</feature>
<evidence type="ECO:0000256" key="1">
    <source>
        <dbReference type="SAM" id="MobiDB-lite"/>
    </source>
</evidence>